<keyword evidence="2" id="KW-1185">Reference proteome</keyword>
<sequence>MLLAYVASAIPLGVSNSSSSSDPHLDKRATVIADGTSLQSGTLGPGVDWQASGVLSEGCECLARRSEHPALVERASSELLPRQIARQRIDFLSRPNSVAGESWTYAWSYRLKAGVSSSDHFFHIMQLFSRVTGGYLFALDVLTLDDERGPLVRIVDSNAGRCSGSGCPSLPLSRFAGRTTRHELRVKWGEGGSFTYTITDSSSGARLLTYSRSGTSLPANGYVKTGLYRAVVPGATSATAYVGDFNFRKTAS</sequence>
<comment type="caution">
    <text evidence="1">The sequence shown here is derived from an EMBL/GenBank/DDBJ whole genome shotgun (WGS) entry which is preliminary data.</text>
</comment>
<gene>
    <name evidence="1" type="ORF">DMC30DRAFT_352041</name>
</gene>
<reference evidence="1 2" key="1">
    <citation type="submission" date="2019-03" db="EMBL/GenBank/DDBJ databases">
        <title>Rhodosporidium diobovatum UCD-FST 08-225 genome sequencing, assembly, and annotation.</title>
        <authorList>
            <person name="Fakankun I.U."/>
            <person name="Fristensky B."/>
            <person name="Levin D.B."/>
        </authorList>
    </citation>
    <scope>NUCLEOTIDE SEQUENCE [LARGE SCALE GENOMIC DNA]</scope>
    <source>
        <strain evidence="1 2">UCD-FST 08-225</strain>
    </source>
</reference>
<dbReference type="OrthoDB" id="2534186at2759"/>
<dbReference type="AlphaFoldDB" id="A0A5C5FV50"/>
<accession>A0A5C5FV50</accession>
<dbReference type="Proteomes" id="UP000311382">
    <property type="component" value="Unassembled WGS sequence"/>
</dbReference>
<organism evidence="1 2">
    <name type="scientific">Rhodotorula diobovata</name>
    <dbReference type="NCBI Taxonomy" id="5288"/>
    <lineage>
        <taxon>Eukaryota</taxon>
        <taxon>Fungi</taxon>
        <taxon>Dikarya</taxon>
        <taxon>Basidiomycota</taxon>
        <taxon>Pucciniomycotina</taxon>
        <taxon>Microbotryomycetes</taxon>
        <taxon>Sporidiobolales</taxon>
        <taxon>Sporidiobolaceae</taxon>
        <taxon>Rhodotorula</taxon>
    </lineage>
</organism>
<evidence type="ECO:0000313" key="1">
    <source>
        <dbReference type="EMBL" id="TNY20600.1"/>
    </source>
</evidence>
<protein>
    <submittedName>
        <fullName evidence="1">Uncharacterized protein</fullName>
    </submittedName>
</protein>
<evidence type="ECO:0000313" key="2">
    <source>
        <dbReference type="Proteomes" id="UP000311382"/>
    </source>
</evidence>
<proteinExistence type="predicted"/>
<dbReference type="EMBL" id="SOZI01000062">
    <property type="protein sequence ID" value="TNY20600.1"/>
    <property type="molecule type" value="Genomic_DNA"/>
</dbReference>
<name>A0A5C5FV50_9BASI</name>